<evidence type="ECO:0000313" key="2">
    <source>
        <dbReference type="Proteomes" id="UP000541352"/>
    </source>
</evidence>
<name>A0A7W6EP73_9BACT</name>
<dbReference type="EMBL" id="JACIBY010000002">
    <property type="protein sequence ID" value="MBB3837178.1"/>
    <property type="molecule type" value="Genomic_DNA"/>
</dbReference>
<dbReference type="RefSeq" id="WP_183971933.1">
    <property type="nucleotide sequence ID" value="NZ_JACIBY010000002.1"/>
</dbReference>
<comment type="caution">
    <text evidence="1">The sequence shown here is derived from an EMBL/GenBank/DDBJ whole genome shotgun (WGS) entry which is preliminary data.</text>
</comment>
<protein>
    <submittedName>
        <fullName evidence="1">Uncharacterized protein</fullName>
    </submittedName>
</protein>
<keyword evidence="2" id="KW-1185">Reference proteome</keyword>
<accession>A0A7W6EP73</accession>
<dbReference type="Proteomes" id="UP000541352">
    <property type="component" value="Unassembled WGS sequence"/>
</dbReference>
<proteinExistence type="predicted"/>
<sequence>MTVVRLEILSKEDVELVVQLAKRLHVEKIEISEDEFIGGNAMSPQELEAYLEDALTDKRISFENFKKEMVEWK</sequence>
<dbReference type="AlphaFoldDB" id="A0A7W6EP73"/>
<evidence type="ECO:0000313" key="1">
    <source>
        <dbReference type="EMBL" id="MBB3837178.1"/>
    </source>
</evidence>
<gene>
    <name evidence="1" type="ORF">FHS57_001172</name>
</gene>
<reference evidence="1 2" key="1">
    <citation type="submission" date="2020-08" db="EMBL/GenBank/DDBJ databases">
        <title>Genomic Encyclopedia of Type Strains, Phase IV (KMG-IV): sequencing the most valuable type-strain genomes for metagenomic binning, comparative biology and taxonomic classification.</title>
        <authorList>
            <person name="Goeker M."/>
        </authorList>
    </citation>
    <scope>NUCLEOTIDE SEQUENCE [LARGE SCALE GENOMIC DNA]</scope>
    <source>
        <strain evidence="1 2">DSM 17976</strain>
    </source>
</reference>
<organism evidence="1 2">
    <name type="scientific">Runella defluvii</name>
    <dbReference type="NCBI Taxonomy" id="370973"/>
    <lineage>
        <taxon>Bacteria</taxon>
        <taxon>Pseudomonadati</taxon>
        <taxon>Bacteroidota</taxon>
        <taxon>Cytophagia</taxon>
        <taxon>Cytophagales</taxon>
        <taxon>Spirosomataceae</taxon>
        <taxon>Runella</taxon>
    </lineage>
</organism>